<dbReference type="Pfam" id="PF22698">
    <property type="entry name" value="Semialdhyde_dhC_1"/>
    <property type="match status" value="1"/>
</dbReference>
<protein>
    <recommendedName>
        <fullName evidence="7">N-acetyl-gamma-glutamyl-phosphate reductase</fullName>
        <shortName evidence="7">AGPR</shortName>
        <ecNumber evidence="7">1.2.1.38</ecNumber>
    </recommendedName>
    <alternativeName>
        <fullName evidence="7">N-acetyl-glutamate semialdehyde dehydrogenase</fullName>
        <shortName evidence="7">NAGSA dehydrogenase</shortName>
    </alternativeName>
</protein>
<evidence type="ECO:0000256" key="6">
    <source>
        <dbReference type="ARBA" id="ARBA00050557"/>
    </source>
</evidence>
<evidence type="ECO:0000256" key="4">
    <source>
        <dbReference type="ARBA" id="ARBA00022857"/>
    </source>
</evidence>
<dbReference type="InterPro" id="IPR000706">
    <property type="entry name" value="AGPR_type-1"/>
</dbReference>
<evidence type="ECO:0000256" key="7">
    <source>
        <dbReference type="HAMAP-Rule" id="MF_00150"/>
    </source>
</evidence>
<reference evidence="10" key="1">
    <citation type="submission" date="2024-05" db="EMBL/GenBank/DDBJ databases">
        <title>Campylobacter coli isolated from environmental waters in Slovenia.</title>
        <authorList>
            <person name="Zautner A.E."/>
            <person name="Bunk B."/>
            <person name="Riedel T."/>
            <person name="Sproeer C."/>
        </authorList>
    </citation>
    <scope>NUCLEOTIDE SEQUENCE</scope>
    <source>
        <strain evidence="10">CCS1377</strain>
    </source>
</reference>
<dbReference type="Pfam" id="PF01118">
    <property type="entry name" value="Semialdhyde_dh"/>
    <property type="match status" value="1"/>
</dbReference>
<dbReference type="SMART" id="SM00859">
    <property type="entry name" value="Semialdhyde_dh"/>
    <property type="match status" value="1"/>
</dbReference>
<evidence type="ECO:0000313" key="10">
    <source>
        <dbReference type="EMBL" id="XBJ29460.1"/>
    </source>
</evidence>
<dbReference type="PROSITE" id="PS01224">
    <property type="entry name" value="ARGC"/>
    <property type="match status" value="1"/>
</dbReference>
<organism evidence="10">
    <name type="scientific">Campylobacter sp. CCS1377</name>
    <dbReference type="NCBI Taxonomy" id="3158229"/>
    <lineage>
        <taxon>Bacteria</taxon>
        <taxon>Pseudomonadati</taxon>
        <taxon>Campylobacterota</taxon>
        <taxon>Epsilonproteobacteria</taxon>
        <taxon>Campylobacterales</taxon>
        <taxon>Campylobacteraceae</taxon>
        <taxon>Campylobacter</taxon>
    </lineage>
</organism>
<dbReference type="SUPFAM" id="SSF51735">
    <property type="entry name" value="NAD(P)-binding Rossmann-fold domains"/>
    <property type="match status" value="1"/>
</dbReference>
<sequence>MKIKAGILGATGYVGNELVRILLNHPKVELCYLGSRAYANENYSKIYPNTLKNLDLNCQDEDIKTLAKDLDILFTATPQGFCSSIMNENLLKNTRVIDLSADFRFKDAATYEKWYKIEHKAKEFLGEAVYGLCEINKNEIKNARLIANPGCYTTCSILSLYPLVKENLIDLNSIIIDAKSGTSGAGRAEKLESLFCEVNENIKAYGITTHRHTPEIEEQLGYANKQNITLQFTPHLVPMQRGILTTAYAKLKEKLDYDEIKKLYEKYYLDKKFIRLLPPQSYPQTRWVKGSNFADFNFIIDERTNNIIVLGAIDNLIKGAAGQAVQNMNLMFDFEEDEGLKFIAIL</sequence>
<keyword evidence="4 7" id="KW-0521">NADP</keyword>
<dbReference type="GO" id="GO:0003942">
    <property type="term" value="F:N-acetyl-gamma-glutamyl-phosphate reductase activity"/>
    <property type="evidence" value="ECO:0007669"/>
    <property type="project" value="UniProtKB-UniRule"/>
</dbReference>
<evidence type="ECO:0000256" key="5">
    <source>
        <dbReference type="ARBA" id="ARBA00023002"/>
    </source>
</evidence>
<dbReference type="CDD" id="cd23934">
    <property type="entry name" value="AGPR_1_C"/>
    <property type="match status" value="1"/>
</dbReference>
<comment type="similarity">
    <text evidence="7">Belongs to the NAGSA dehydrogenase family. Type 1 subfamily.</text>
</comment>
<dbReference type="RefSeq" id="WP_348518715.1">
    <property type="nucleotide sequence ID" value="NZ_CP155620.1"/>
</dbReference>
<dbReference type="GO" id="GO:0006526">
    <property type="term" value="P:L-arginine biosynthetic process"/>
    <property type="evidence" value="ECO:0007669"/>
    <property type="project" value="UniProtKB-UniRule"/>
</dbReference>
<feature type="domain" description="Semialdehyde dehydrogenase NAD-binding" evidence="9">
    <location>
        <begin position="4"/>
        <end position="143"/>
    </location>
</feature>
<keyword evidence="3 7" id="KW-0028">Amino-acid biosynthesis</keyword>
<dbReference type="InterPro" id="IPR036291">
    <property type="entry name" value="NAD(P)-bd_dom_sf"/>
</dbReference>
<name>A0AAU7E7J3_9BACT</name>
<comment type="function">
    <text evidence="7">Catalyzes the NADPH-dependent reduction of N-acetyl-5-glutamyl phosphate to yield N-acetyl-L-glutamate 5-semialdehyde.</text>
</comment>
<dbReference type="InterPro" id="IPR023013">
    <property type="entry name" value="AGPR_AS"/>
</dbReference>
<dbReference type="AlphaFoldDB" id="A0AAU7E7J3"/>
<dbReference type="GO" id="GO:0051287">
    <property type="term" value="F:NAD binding"/>
    <property type="evidence" value="ECO:0007669"/>
    <property type="project" value="InterPro"/>
</dbReference>
<dbReference type="PANTHER" id="PTHR32338">
    <property type="entry name" value="N-ACETYL-GAMMA-GLUTAMYL-PHOSPHATE REDUCTASE, CHLOROPLASTIC-RELATED-RELATED"/>
    <property type="match status" value="1"/>
</dbReference>
<comment type="subcellular location">
    <subcellularLocation>
        <location evidence="7">Cytoplasm</location>
    </subcellularLocation>
</comment>
<accession>A0AAU7E7J3</accession>
<dbReference type="InterPro" id="IPR000534">
    <property type="entry name" value="Semialdehyde_DH_NAD-bd"/>
</dbReference>
<evidence type="ECO:0000259" key="9">
    <source>
        <dbReference type="SMART" id="SM00859"/>
    </source>
</evidence>
<dbReference type="FunFam" id="3.30.360.10:FF:000014">
    <property type="entry name" value="N-acetyl-gamma-glutamyl-phosphate reductase"/>
    <property type="match status" value="1"/>
</dbReference>
<dbReference type="PANTHER" id="PTHR32338:SF10">
    <property type="entry name" value="N-ACETYL-GAMMA-GLUTAMYL-PHOSPHATE REDUCTASE, CHLOROPLASTIC-RELATED"/>
    <property type="match status" value="1"/>
</dbReference>
<evidence type="ECO:0000256" key="1">
    <source>
        <dbReference type="ARBA" id="ARBA00004862"/>
    </source>
</evidence>
<keyword evidence="2 7" id="KW-0055">Arginine biosynthesis</keyword>
<dbReference type="GO" id="GO:0005737">
    <property type="term" value="C:cytoplasm"/>
    <property type="evidence" value="ECO:0007669"/>
    <property type="project" value="UniProtKB-SubCell"/>
</dbReference>
<evidence type="ECO:0000256" key="2">
    <source>
        <dbReference type="ARBA" id="ARBA00022571"/>
    </source>
</evidence>
<dbReference type="EC" id="1.2.1.38" evidence="7"/>
<dbReference type="SUPFAM" id="SSF55347">
    <property type="entry name" value="Glyceraldehyde-3-phosphate dehydrogenase-like, C-terminal domain"/>
    <property type="match status" value="1"/>
</dbReference>
<keyword evidence="7" id="KW-0963">Cytoplasm</keyword>
<dbReference type="Gene3D" id="3.30.360.10">
    <property type="entry name" value="Dihydrodipicolinate Reductase, domain 2"/>
    <property type="match status" value="1"/>
</dbReference>
<dbReference type="Gene3D" id="3.40.50.720">
    <property type="entry name" value="NAD(P)-binding Rossmann-like Domain"/>
    <property type="match status" value="1"/>
</dbReference>
<evidence type="ECO:0000256" key="8">
    <source>
        <dbReference type="PROSITE-ProRule" id="PRU10010"/>
    </source>
</evidence>
<comment type="pathway">
    <text evidence="1 7">Amino-acid biosynthesis; L-arginine biosynthesis; N(2)-acetyl-L-ornithine from L-glutamate: step 3/4.</text>
</comment>
<dbReference type="EMBL" id="CP155620">
    <property type="protein sequence ID" value="XBJ29460.1"/>
    <property type="molecule type" value="Genomic_DNA"/>
</dbReference>
<proteinExistence type="inferred from homology"/>
<dbReference type="InterPro" id="IPR050085">
    <property type="entry name" value="AGPR"/>
</dbReference>
<dbReference type="CDD" id="cd17895">
    <property type="entry name" value="AGPR_1_N"/>
    <property type="match status" value="1"/>
</dbReference>
<comment type="catalytic activity">
    <reaction evidence="6 7">
        <text>N-acetyl-L-glutamate 5-semialdehyde + phosphate + NADP(+) = N-acetyl-L-glutamyl 5-phosphate + NADPH + H(+)</text>
        <dbReference type="Rhea" id="RHEA:21588"/>
        <dbReference type="ChEBI" id="CHEBI:15378"/>
        <dbReference type="ChEBI" id="CHEBI:29123"/>
        <dbReference type="ChEBI" id="CHEBI:43474"/>
        <dbReference type="ChEBI" id="CHEBI:57783"/>
        <dbReference type="ChEBI" id="CHEBI:57936"/>
        <dbReference type="ChEBI" id="CHEBI:58349"/>
        <dbReference type="EC" id="1.2.1.38"/>
    </reaction>
</comment>
<gene>
    <name evidence="7 10" type="primary">argC</name>
    <name evidence="10" type="ORF">AAH949_01090</name>
</gene>
<dbReference type="HAMAP" id="MF_00150">
    <property type="entry name" value="ArgC_type1"/>
    <property type="match status" value="1"/>
</dbReference>
<dbReference type="NCBIfam" id="TIGR01850">
    <property type="entry name" value="argC"/>
    <property type="match status" value="1"/>
</dbReference>
<evidence type="ECO:0000256" key="3">
    <source>
        <dbReference type="ARBA" id="ARBA00022605"/>
    </source>
</evidence>
<dbReference type="GO" id="GO:0070401">
    <property type="term" value="F:NADP+ binding"/>
    <property type="evidence" value="ECO:0007669"/>
    <property type="project" value="InterPro"/>
</dbReference>
<feature type="active site" evidence="7 8">
    <location>
        <position position="151"/>
    </location>
</feature>
<keyword evidence="5 7" id="KW-0560">Oxidoreductase</keyword>
<dbReference type="InterPro" id="IPR058924">
    <property type="entry name" value="AGPR_dimerisation_dom"/>
</dbReference>